<feature type="compositionally biased region" description="Acidic residues" evidence="4">
    <location>
        <begin position="360"/>
        <end position="370"/>
    </location>
</feature>
<comment type="subcellular location">
    <subcellularLocation>
        <location evidence="1">Nucleus</location>
    </subcellularLocation>
</comment>
<evidence type="ECO:0000256" key="1">
    <source>
        <dbReference type="ARBA" id="ARBA00004123"/>
    </source>
</evidence>
<feature type="region of interest" description="Disordered" evidence="4">
    <location>
        <begin position="341"/>
        <end position="395"/>
    </location>
</feature>
<evidence type="ECO:0000313" key="5">
    <source>
        <dbReference type="EMBL" id="CAH0398293.1"/>
    </source>
</evidence>
<dbReference type="Pfam" id="PF09766">
    <property type="entry name" value="FmiP_Thoc5"/>
    <property type="match status" value="1"/>
</dbReference>
<evidence type="ECO:0000256" key="2">
    <source>
        <dbReference type="ARBA" id="ARBA00008044"/>
    </source>
</evidence>
<dbReference type="EMBL" id="OU963904">
    <property type="protein sequence ID" value="CAH0398293.1"/>
    <property type="molecule type" value="Genomic_DNA"/>
</dbReference>
<reference evidence="5" key="1">
    <citation type="submission" date="2021-12" db="EMBL/GenBank/DDBJ databases">
        <authorList>
            <person name="King R."/>
        </authorList>
    </citation>
    <scope>NUCLEOTIDE SEQUENCE</scope>
</reference>
<evidence type="ECO:0000256" key="4">
    <source>
        <dbReference type="SAM" id="MobiDB-lite"/>
    </source>
</evidence>
<name>A0ABN8AYE2_CHISP</name>
<evidence type="ECO:0008006" key="7">
    <source>
        <dbReference type="Google" id="ProtNLM"/>
    </source>
</evidence>
<evidence type="ECO:0000313" key="6">
    <source>
        <dbReference type="Proteomes" id="UP001153292"/>
    </source>
</evidence>
<dbReference type="Proteomes" id="UP001153292">
    <property type="component" value="Chromosome 11"/>
</dbReference>
<sequence>MRRTHASITFLYDACLSLFNLFESNLYICKFLCTTQYTKTEYKMGKEDVSAKKRRKINSSSSTSEVNKQGPADIYKRVVEFEETEAQLRSAEKDATLFKKICQDVRQMFSDIVELKSKDSDEAKEKINSKRVEASLLLVALKKLNRLEKVRTRAGRDALHKEKQQVDSTHLLLQNLLYEADHLNKEVTKCLQFKSKDEEIELVPLEDFYKDAPKEVSRPEITKIDEHQLQLARLEWELRQRRELAGACNQLVASKERVAAAIAAARSRLDALSPHLRDVLKATKPLQECLAMRLDEKREESKAASLLPSPLFLLYANSSAYSDALGEKTVTVAISGDEDEARRLEQQSSVESDLIVSNDSDSDQENNDEEQREKKKRHHRTSKVSKEEKAEAKKKEVFRKHPLNVQITVKVQDGTALNLIFSYLLNLKIITVKFTVSLPKPVTGVSAADVLNGNCILHELYSSDNGNDSPHPATAYLLKAAGIPEGFQYFISEVGKPYIWAQRMCGLDFMATVIDDQKNNKLLQPCPTLSVTTVEHFILTLRKRLKSRVELMKELQDLETGKISPLDGNSWPIRLSGSLTQWQSVGWPEYIQSPSTTFLISEGLVTQNDLLYRAIITRQSAKLVALVALKSDYPKKAPIFSLTLHWNGTHHSSINDDIRDIERVINTDWCLEDNKQPKLSIQMTKLLTYMDILLETSGSSEFPPDKVMFSPVRGRNRIKPYKFLKQGTGVFVQF</sequence>
<keyword evidence="6" id="KW-1185">Reference proteome</keyword>
<dbReference type="PANTHER" id="PTHR13375">
    <property type="entry name" value="FMS INTERACTING PROTEIN"/>
    <property type="match status" value="1"/>
</dbReference>
<organism evidence="5 6">
    <name type="scientific">Chilo suppressalis</name>
    <name type="common">Asiatic rice borer moth</name>
    <dbReference type="NCBI Taxonomy" id="168631"/>
    <lineage>
        <taxon>Eukaryota</taxon>
        <taxon>Metazoa</taxon>
        <taxon>Ecdysozoa</taxon>
        <taxon>Arthropoda</taxon>
        <taxon>Hexapoda</taxon>
        <taxon>Insecta</taxon>
        <taxon>Pterygota</taxon>
        <taxon>Neoptera</taxon>
        <taxon>Endopterygota</taxon>
        <taxon>Lepidoptera</taxon>
        <taxon>Glossata</taxon>
        <taxon>Ditrysia</taxon>
        <taxon>Pyraloidea</taxon>
        <taxon>Crambidae</taxon>
        <taxon>Crambinae</taxon>
        <taxon>Chilo</taxon>
    </lineage>
</organism>
<protein>
    <recommendedName>
        <fullName evidence="7">THO complex subunit 5 homolog</fullName>
    </recommendedName>
</protein>
<dbReference type="PANTHER" id="PTHR13375:SF3">
    <property type="entry name" value="THO COMPLEX SUBUNIT 5 HOMOLOG"/>
    <property type="match status" value="1"/>
</dbReference>
<feature type="compositionally biased region" description="Basic residues" evidence="4">
    <location>
        <begin position="374"/>
        <end position="383"/>
    </location>
</feature>
<evidence type="ECO:0000256" key="3">
    <source>
        <dbReference type="ARBA" id="ARBA00023242"/>
    </source>
</evidence>
<dbReference type="InterPro" id="IPR019163">
    <property type="entry name" value="THO_Thoc5"/>
</dbReference>
<accession>A0ABN8AYE2</accession>
<keyword evidence="3" id="KW-0539">Nucleus</keyword>
<proteinExistence type="inferred from homology"/>
<comment type="similarity">
    <text evidence="2">Belongs to the THOC5 family.</text>
</comment>
<feature type="compositionally biased region" description="Basic and acidic residues" evidence="4">
    <location>
        <begin position="384"/>
        <end position="395"/>
    </location>
</feature>
<gene>
    <name evidence="5" type="ORF">CHILSU_LOCUS1411</name>
</gene>